<dbReference type="FunFam" id="3.80.10.10:FF:000111">
    <property type="entry name" value="LRR receptor-like serine/threonine-protein kinase ERECTA"/>
    <property type="match status" value="1"/>
</dbReference>
<dbReference type="Gene3D" id="3.80.10.10">
    <property type="entry name" value="Ribonuclease Inhibitor"/>
    <property type="match status" value="1"/>
</dbReference>
<dbReference type="GO" id="GO:0005524">
    <property type="term" value="F:ATP binding"/>
    <property type="evidence" value="ECO:0007669"/>
    <property type="project" value="UniProtKB-KW"/>
</dbReference>
<evidence type="ECO:0000256" key="4">
    <source>
        <dbReference type="ARBA" id="ARBA00022527"/>
    </source>
</evidence>
<evidence type="ECO:0000256" key="12">
    <source>
        <dbReference type="ARBA" id="ARBA00022989"/>
    </source>
</evidence>
<dbReference type="InterPro" id="IPR051420">
    <property type="entry name" value="Ser_Thr_Kinases_DiverseReg"/>
</dbReference>
<comment type="similarity">
    <text evidence="2">Belongs to the RLP family.</text>
</comment>
<evidence type="ECO:0000256" key="17">
    <source>
        <dbReference type="SAM" id="Phobius"/>
    </source>
</evidence>
<keyword evidence="20" id="KW-1185">Reference proteome</keyword>
<dbReference type="GO" id="GO:0016020">
    <property type="term" value="C:membrane"/>
    <property type="evidence" value="ECO:0007669"/>
    <property type="project" value="UniProtKB-SubCell"/>
</dbReference>
<dbReference type="Gene3D" id="1.10.510.10">
    <property type="entry name" value="Transferase(Phosphotransferase) domain 1"/>
    <property type="match status" value="1"/>
</dbReference>
<evidence type="ECO:0000256" key="16">
    <source>
        <dbReference type="ARBA" id="ARBA00048679"/>
    </source>
</evidence>
<dbReference type="Proteomes" id="UP000594638">
    <property type="component" value="Unassembled WGS sequence"/>
</dbReference>
<evidence type="ECO:0000256" key="1">
    <source>
        <dbReference type="ARBA" id="ARBA00004167"/>
    </source>
</evidence>
<name>A0A8S0VEE4_OLEEU</name>
<comment type="caution">
    <text evidence="19">The sequence shown here is derived from an EMBL/GenBank/DDBJ whole genome shotgun (WGS) entry which is preliminary data.</text>
</comment>
<proteinExistence type="inferred from homology"/>
<dbReference type="EMBL" id="CACTIH010009242">
    <property type="protein sequence ID" value="CAA3028172.1"/>
    <property type="molecule type" value="Genomic_DNA"/>
</dbReference>
<feature type="domain" description="Protein kinase" evidence="18">
    <location>
        <begin position="182"/>
        <end position="485"/>
    </location>
</feature>
<dbReference type="Pfam" id="PF13855">
    <property type="entry name" value="LRR_8"/>
    <property type="match status" value="1"/>
</dbReference>
<dbReference type="Gramene" id="OE9A050153T1">
    <property type="protein sequence ID" value="OE9A050153C1"/>
    <property type="gene ID" value="OE9A050153"/>
</dbReference>
<dbReference type="EC" id="2.7.11.1" evidence="3"/>
<dbReference type="PROSITE" id="PS00109">
    <property type="entry name" value="PROTEIN_KINASE_TYR"/>
    <property type="match status" value="1"/>
</dbReference>
<comment type="subcellular location">
    <subcellularLocation>
        <location evidence="1">Membrane</location>
        <topology evidence="1">Single-pass membrane protein</topology>
    </subcellularLocation>
</comment>
<keyword evidence="4" id="KW-0723">Serine/threonine-protein kinase</keyword>
<dbReference type="SMART" id="SM00369">
    <property type="entry name" value="LRR_TYP"/>
    <property type="match status" value="4"/>
</dbReference>
<dbReference type="PANTHER" id="PTHR48005">
    <property type="entry name" value="LEUCINE RICH REPEAT KINASE 2"/>
    <property type="match status" value="1"/>
</dbReference>
<evidence type="ECO:0000256" key="11">
    <source>
        <dbReference type="ARBA" id="ARBA00022840"/>
    </source>
</evidence>
<evidence type="ECO:0000256" key="8">
    <source>
        <dbReference type="ARBA" id="ARBA00022737"/>
    </source>
</evidence>
<evidence type="ECO:0000256" key="7">
    <source>
        <dbReference type="ARBA" id="ARBA00022692"/>
    </source>
</evidence>
<dbReference type="AlphaFoldDB" id="A0A8S0VEE4"/>
<evidence type="ECO:0000313" key="19">
    <source>
        <dbReference type="EMBL" id="CAA3028172.1"/>
    </source>
</evidence>
<evidence type="ECO:0000256" key="6">
    <source>
        <dbReference type="ARBA" id="ARBA00022679"/>
    </source>
</evidence>
<keyword evidence="9" id="KW-0547">Nucleotide-binding</keyword>
<evidence type="ECO:0000256" key="14">
    <source>
        <dbReference type="ARBA" id="ARBA00023180"/>
    </source>
</evidence>
<keyword evidence="19" id="KW-0675">Receptor</keyword>
<keyword evidence="10 19" id="KW-0418">Kinase</keyword>
<evidence type="ECO:0000256" key="13">
    <source>
        <dbReference type="ARBA" id="ARBA00023136"/>
    </source>
</evidence>
<dbReference type="InterPro" id="IPR011009">
    <property type="entry name" value="Kinase-like_dom_sf"/>
</dbReference>
<dbReference type="PRINTS" id="PR00019">
    <property type="entry name" value="LEURICHRPT"/>
</dbReference>
<keyword evidence="12 17" id="KW-1133">Transmembrane helix</keyword>
<keyword evidence="14" id="KW-0325">Glycoprotein</keyword>
<dbReference type="PROSITE" id="PS50011">
    <property type="entry name" value="PROTEIN_KINASE_DOM"/>
    <property type="match status" value="1"/>
</dbReference>
<evidence type="ECO:0000256" key="3">
    <source>
        <dbReference type="ARBA" id="ARBA00012513"/>
    </source>
</evidence>
<reference evidence="19 20" key="1">
    <citation type="submission" date="2019-12" db="EMBL/GenBank/DDBJ databases">
        <authorList>
            <person name="Alioto T."/>
            <person name="Alioto T."/>
            <person name="Gomez Garrido J."/>
        </authorList>
    </citation>
    <scope>NUCLEOTIDE SEQUENCE [LARGE SCALE GENOMIC DNA]</scope>
</reference>
<evidence type="ECO:0000313" key="20">
    <source>
        <dbReference type="Proteomes" id="UP000594638"/>
    </source>
</evidence>
<dbReference type="FunFam" id="3.80.10.10:FF:000383">
    <property type="entry name" value="Leucine-rich repeat receptor protein kinase EMS1"/>
    <property type="match status" value="1"/>
</dbReference>
<keyword evidence="6" id="KW-0808">Transferase</keyword>
<evidence type="ECO:0000259" key="18">
    <source>
        <dbReference type="PROSITE" id="PS50011"/>
    </source>
</evidence>
<keyword evidence="13 17" id="KW-0472">Membrane</keyword>
<organism evidence="19 20">
    <name type="scientific">Olea europaea subsp. europaea</name>
    <dbReference type="NCBI Taxonomy" id="158383"/>
    <lineage>
        <taxon>Eukaryota</taxon>
        <taxon>Viridiplantae</taxon>
        <taxon>Streptophyta</taxon>
        <taxon>Embryophyta</taxon>
        <taxon>Tracheophyta</taxon>
        <taxon>Spermatophyta</taxon>
        <taxon>Magnoliopsida</taxon>
        <taxon>eudicotyledons</taxon>
        <taxon>Gunneridae</taxon>
        <taxon>Pentapetalae</taxon>
        <taxon>asterids</taxon>
        <taxon>lamiids</taxon>
        <taxon>Lamiales</taxon>
        <taxon>Oleaceae</taxon>
        <taxon>Oleeae</taxon>
        <taxon>Olea</taxon>
    </lineage>
</organism>
<accession>A0A8S0VEE4</accession>
<dbReference type="Pfam" id="PF00069">
    <property type="entry name" value="Pkinase"/>
    <property type="match status" value="1"/>
</dbReference>
<feature type="transmembrane region" description="Helical" evidence="17">
    <location>
        <begin position="219"/>
        <end position="242"/>
    </location>
</feature>
<keyword evidence="7 17" id="KW-0812">Transmembrane</keyword>
<dbReference type="OrthoDB" id="2105857at2759"/>
<comment type="catalytic activity">
    <reaction evidence="15">
        <text>L-threonyl-[protein] + ATP = O-phospho-L-threonyl-[protein] + ADP + H(+)</text>
        <dbReference type="Rhea" id="RHEA:46608"/>
        <dbReference type="Rhea" id="RHEA-COMP:11060"/>
        <dbReference type="Rhea" id="RHEA-COMP:11605"/>
        <dbReference type="ChEBI" id="CHEBI:15378"/>
        <dbReference type="ChEBI" id="CHEBI:30013"/>
        <dbReference type="ChEBI" id="CHEBI:30616"/>
        <dbReference type="ChEBI" id="CHEBI:61977"/>
        <dbReference type="ChEBI" id="CHEBI:456216"/>
        <dbReference type="EC" id="2.7.11.1"/>
    </reaction>
</comment>
<sequence>MYLHINKLFGPIPPELGKLTSLQDLELSMNQLTGQIPTSLSGLTSLRILYLHNNQLSGPIPRELGKLTSLQKLGLGSIPPEFGSLSQLQVLDLSSNKLHGEISKEIGKLSLLLNLYLEDKQLSGGIPKELGSLSYLENLDLSRNRLIGLIPKSFEEMPSSVDIDISYNLEGPVPSGRAFQNVSIEQLQGNKGVAILQDYNHVKPFPIKNKKMWNEHRPILTIATPLLCALLLFAFIKILILYKCRTKNPMNVDDDLLTILNGKLRHRNIVKRYGFCSNDQSSLLVYEYLDRGSLAKTLSVDEEAKKLDWPKRVNILKGLAYALSYMHHSCSPPIVHRDISSNNILLNSQYEAHVSDFGTAKFLICDSSNFSSLVGTYGYFAPELAFAMKVTKKCDVYSFGVLALEVIKGKHPSEYIQYITTPSNGDLWMEDLLDPRILYPTQEEKIVKVTHRKLEIMYEDSDGRPTGPNASRLVYETRSSVRIFVPLQKIFWRDVTQFEKSPAYDKVEKRSKVAVDNGS</sequence>
<evidence type="ECO:0000256" key="10">
    <source>
        <dbReference type="ARBA" id="ARBA00022777"/>
    </source>
</evidence>
<comment type="catalytic activity">
    <reaction evidence="16">
        <text>L-seryl-[protein] + ATP = O-phospho-L-seryl-[protein] + ADP + H(+)</text>
        <dbReference type="Rhea" id="RHEA:17989"/>
        <dbReference type="Rhea" id="RHEA-COMP:9863"/>
        <dbReference type="Rhea" id="RHEA-COMP:11604"/>
        <dbReference type="ChEBI" id="CHEBI:15378"/>
        <dbReference type="ChEBI" id="CHEBI:29999"/>
        <dbReference type="ChEBI" id="CHEBI:30616"/>
        <dbReference type="ChEBI" id="CHEBI:83421"/>
        <dbReference type="ChEBI" id="CHEBI:456216"/>
        <dbReference type="EC" id="2.7.11.1"/>
    </reaction>
</comment>
<dbReference type="PANTHER" id="PTHR48005:SF95">
    <property type="entry name" value="PROTEIN KINASE DOMAIN-CONTAINING PROTEIN"/>
    <property type="match status" value="1"/>
</dbReference>
<dbReference type="SUPFAM" id="SSF52058">
    <property type="entry name" value="L domain-like"/>
    <property type="match status" value="1"/>
</dbReference>
<keyword evidence="11" id="KW-0067">ATP-binding</keyword>
<dbReference type="Gene3D" id="3.30.200.20">
    <property type="entry name" value="Phosphorylase Kinase, domain 1"/>
    <property type="match status" value="1"/>
</dbReference>
<dbReference type="InterPro" id="IPR032675">
    <property type="entry name" value="LRR_dom_sf"/>
</dbReference>
<dbReference type="InterPro" id="IPR003591">
    <property type="entry name" value="Leu-rich_rpt_typical-subtyp"/>
</dbReference>
<dbReference type="GO" id="GO:0051707">
    <property type="term" value="P:response to other organism"/>
    <property type="evidence" value="ECO:0007669"/>
    <property type="project" value="UniProtKB-ARBA"/>
</dbReference>
<evidence type="ECO:0000256" key="15">
    <source>
        <dbReference type="ARBA" id="ARBA00047899"/>
    </source>
</evidence>
<dbReference type="Pfam" id="PF00560">
    <property type="entry name" value="LRR_1"/>
    <property type="match status" value="2"/>
</dbReference>
<evidence type="ECO:0000256" key="2">
    <source>
        <dbReference type="ARBA" id="ARBA00009592"/>
    </source>
</evidence>
<dbReference type="InterPro" id="IPR008266">
    <property type="entry name" value="Tyr_kinase_AS"/>
</dbReference>
<dbReference type="InterPro" id="IPR000719">
    <property type="entry name" value="Prot_kinase_dom"/>
</dbReference>
<gene>
    <name evidence="19" type="ORF">OLEA9_A050153</name>
</gene>
<evidence type="ECO:0000256" key="9">
    <source>
        <dbReference type="ARBA" id="ARBA00022741"/>
    </source>
</evidence>
<keyword evidence="8" id="KW-0677">Repeat</keyword>
<dbReference type="GO" id="GO:0006952">
    <property type="term" value="P:defense response"/>
    <property type="evidence" value="ECO:0007669"/>
    <property type="project" value="UniProtKB-ARBA"/>
</dbReference>
<dbReference type="InterPro" id="IPR001611">
    <property type="entry name" value="Leu-rich_rpt"/>
</dbReference>
<dbReference type="GO" id="GO:0004674">
    <property type="term" value="F:protein serine/threonine kinase activity"/>
    <property type="evidence" value="ECO:0007669"/>
    <property type="project" value="UniProtKB-KW"/>
</dbReference>
<dbReference type="SUPFAM" id="SSF56112">
    <property type="entry name" value="Protein kinase-like (PK-like)"/>
    <property type="match status" value="1"/>
</dbReference>
<protein>
    <recommendedName>
        <fullName evidence="3">non-specific serine/threonine protein kinase</fullName>
        <ecNumber evidence="3">2.7.11.1</ecNumber>
    </recommendedName>
</protein>
<evidence type="ECO:0000256" key="5">
    <source>
        <dbReference type="ARBA" id="ARBA00022614"/>
    </source>
</evidence>
<keyword evidence="5" id="KW-0433">Leucine-rich repeat</keyword>